<dbReference type="AlphaFoldDB" id="A0A841QKJ1"/>
<organism evidence="1 2">
    <name type="scientific">Acetobacter lovaniensis</name>
    <dbReference type="NCBI Taxonomy" id="104100"/>
    <lineage>
        <taxon>Bacteria</taxon>
        <taxon>Pseudomonadati</taxon>
        <taxon>Pseudomonadota</taxon>
        <taxon>Alphaproteobacteria</taxon>
        <taxon>Acetobacterales</taxon>
        <taxon>Acetobacteraceae</taxon>
        <taxon>Acetobacter</taxon>
    </lineage>
</organism>
<sequence length="344" mass="38329">MTCVELPFLEINQHGTSFFLVNMPASIITKVSYAAVRGRDEEQGAVQRVLNTRRIASIRDFALSGGFFPNSIVMNWVRSESIEIDQSRKILSITPHEYSAQLIDGQHRVAGLAEAINSTDGLKDINLPVAIYVGLTTKECADIFLSINTEQKPVHRSLVFDLYAIADDQIIDPAAARARDIAIELSEDGAPYHGMIKFPGEPPRKGGVALSTIVTTIKPLIEKNGPFDQVSLSTLENQSLAIINFFRCLEEIYGEAWFERQNAFMFAAGFSGAVDFLTARMIPYCVGMKSFKSETMRHAINMTRENLIYQKELTGKSGSEAQKYVFVRLDELFDKGESADEYAF</sequence>
<comment type="caution">
    <text evidence="1">The sequence shown here is derived from an EMBL/GenBank/DDBJ whole genome shotgun (WGS) entry which is preliminary data.</text>
</comment>
<evidence type="ECO:0000313" key="1">
    <source>
        <dbReference type="EMBL" id="MBB6458502.1"/>
    </source>
</evidence>
<dbReference type="Proteomes" id="UP000578000">
    <property type="component" value="Unassembled WGS sequence"/>
</dbReference>
<dbReference type="EMBL" id="JACHIE010000021">
    <property type="protein sequence ID" value="MBB6458502.1"/>
    <property type="molecule type" value="Genomic_DNA"/>
</dbReference>
<dbReference type="Pfam" id="PF14072">
    <property type="entry name" value="DndB"/>
    <property type="match status" value="1"/>
</dbReference>
<name>A0A841QKJ1_9PROT</name>
<dbReference type="RefSeq" id="WP_166116731.1">
    <property type="nucleotide sequence ID" value="NZ_BAABDB010000041.1"/>
</dbReference>
<gene>
    <name evidence="1" type="ORF">HNR55_003111</name>
</gene>
<dbReference type="InterPro" id="IPR017642">
    <property type="entry name" value="DNA_S_mod_DndB"/>
</dbReference>
<evidence type="ECO:0000313" key="2">
    <source>
        <dbReference type="Proteomes" id="UP000578000"/>
    </source>
</evidence>
<dbReference type="InterPro" id="IPR017601">
    <property type="entry name" value="DGQHR-contain_dom"/>
</dbReference>
<protein>
    <submittedName>
        <fullName evidence="1">DGQHR domain-containing protein</fullName>
    </submittedName>
</protein>
<dbReference type="NCBIfam" id="TIGR03187">
    <property type="entry name" value="DGQHR"/>
    <property type="match status" value="1"/>
</dbReference>
<reference evidence="1 2" key="1">
    <citation type="submission" date="2020-08" db="EMBL/GenBank/DDBJ databases">
        <title>Genomic Encyclopedia of Type Strains, Phase IV (KMG-IV): sequencing the most valuable type-strain genomes for metagenomic binning, comparative biology and taxonomic classification.</title>
        <authorList>
            <person name="Goeker M."/>
        </authorList>
    </citation>
    <scope>NUCLEOTIDE SEQUENCE [LARGE SCALE GENOMIC DNA]</scope>
    <source>
        <strain evidence="1 2">DSM 4491</strain>
    </source>
</reference>
<proteinExistence type="predicted"/>
<accession>A0A841QKJ1</accession>
<dbReference type="CDD" id="cd16413">
    <property type="entry name" value="DGQHR_domain"/>
    <property type="match status" value="1"/>
</dbReference>
<keyword evidence="2" id="KW-1185">Reference proteome</keyword>